<feature type="active site" description="Proton donor" evidence="9">
    <location>
        <position position="172"/>
    </location>
</feature>
<accession>A0A1G9TX86</accession>
<dbReference type="InterPro" id="IPR014718">
    <property type="entry name" value="GH-type_carb-bd"/>
</dbReference>
<evidence type="ECO:0000256" key="5">
    <source>
        <dbReference type="ARBA" id="ARBA00014165"/>
    </source>
</evidence>
<evidence type="ECO:0000313" key="13">
    <source>
        <dbReference type="Proteomes" id="UP000187651"/>
    </source>
</evidence>
<comment type="similarity">
    <text evidence="3 8">Belongs to the aldose epimerase family.</text>
</comment>
<keyword evidence="7 8" id="KW-0119">Carbohydrate metabolism</keyword>
<feature type="active site" description="Proton acceptor" evidence="9">
    <location>
        <position position="309"/>
    </location>
</feature>
<keyword evidence="6 8" id="KW-0413">Isomerase</keyword>
<proteinExistence type="inferred from homology"/>
<dbReference type="PANTHER" id="PTHR10091:SF49">
    <property type="entry name" value="ALDOSE 1-EPIMERASE"/>
    <property type="match status" value="1"/>
</dbReference>
<comment type="catalytic activity">
    <reaction evidence="1 8">
        <text>alpha-D-glucose = beta-D-glucose</text>
        <dbReference type="Rhea" id="RHEA:10264"/>
        <dbReference type="ChEBI" id="CHEBI:15903"/>
        <dbReference type="ChEBI" id="CHEBI:17925"/>
        <dbReference type="EC" id="5.1.3.3"/>
    </reaction>
</comment>
<dbReference type="GO" id="GO:0004034">
    <property type="term" value="F:aldose 1-epimerase activity"/>
    <property type="evidence" value="ECO:0007669"/>
    <property type="project" value="UniProtKB-EC"/>
</dbReference>
<dbReference type="SUPFAM" id="SSF74650">
    <property type="entry name" value="Galactose mutarotase-like"/>
    <property type="match status" value="1"/>
</dbReference>
<evidence type="ECO:0000313" key="12">
    <source>
        <dbReference type="EMBL" id="SDM52370.1"/>
    </source>
</evidence>
<dbReference type="GO" id="GO:0006006">
    <property type="term" value="P:glucose metabolic process"/>
    <property type="evidence" value="ECO:0007669"/>
    <property type="project" value="TreeGrafter"/>
</dbReference>
<evidence type="ECO:0000256" key="9">
    <source>
        <dbReference type="PIRSR" id="PIRSR005096-1"/>
    </source>
</evidence>
<dbReference type="Proteomes" id="UP000187651">
    <property type="component" value="Unassembled WGS sequence"/>
</dbReference>
<evidence type="ECO:0000256" key="3">
    <source>
        <dbReference type="ARBA" id="ARBA00006206"/>
    </source>
</evidence>
<name>A0A1G9TX86_9FIRM</name>
<organism evidence="12 13">
    <name type="scientific">Lachnospira pectinoschiza</name>
    <dbReference type="NCBI Taxonomy" id="28052"/>
    <lineage>
        <taxon>Bacteria</taxon>
        <taxon>Bacillati</taxon>
        <taxon>Bacillota</taxon>
        <taxon>Clostridia</taxon>
        <taxon>Lachnospirales</taxon>
        <taxon>Lachnospiraceae</taxon>
        <taxon>Lachnospira</taxon>
    </lineage>
</organism>
<dbReference type="InterPro" id="IPR008183">
    <property type="entry name" value="Aldose_1/G6P_1-epimerase"/>
</dbReference>
<keyword evidence="13" id="KW-1185">Reference proteome</keyword>
<evidence type="ECO:0000256" key="6">
    <source>
        <dbReference type="ARBA" id="ARBA00023235"/>
    </source>
</evidence>
<dbReference type="AlphaFoldDB" id="A0A1G9TX86"/>
<dbReference type="InterPro" id="IPR018052">
    <property type="entry name" value="Ald1_epimerase_CS"/>
</dbReference>
<evidence type="ECO:0000256" key="7">
    <source>
        <dbReference type="ARBA" id="ARBA00023277"/>
    </source>
</evidence>
<protein>
    <recommendedName>
        <fullName evidence="5 8">Aldose 1-epimerase</fullName>
        <ecNumber evidence="4 8">5.1.3.3</ecNumber>
    </recommendedName>
</protein>
<dbReference type="InterPro" id="IPR011013">
    <property type="entry name" value="Gal_mutarotase_sf_dom"/>
</dbReference>
<dbReference type="PIRSF" id="PIRSF005096">
    <property type="entry name" value="GALM"/>
    <property type="match status" value="1"/>
</dbReference>
<dbReference type="InterPro" id="IPR015443">
    <property type="entry name" value="Aldose_1-epimerase"/>
</dbReference>
<dbReference type="RefSeq" id="WP_074520789.1">
    <property type="nucleotide sequence ID" value="NZ_FNHZ01000001.1"/>
</dbReference>
<evidence type="ECO:0000256" key="2">
    <source>
        <dbReference type="ARBA" id="ARBA00005028"/>
    </source>
</evidence>
<gene>
    <name evidence="12" type="ORF">SAMN05216544_0532</name>
</gene>
<dbReference type="Pfam" id="PF01263">
    <property type="entry name" value="Aldose_epim"/>
    <property type="match status" value="1"/>
</dbReference>
<dbReference type="EMBL" id="FNHZ01000001">
    <property type="protein sequence ID" value="SDM52370.1"/>
    <property type="molecule type" value="Genomic_DNA"/>
</dbReference>
<reference evidence="13" key="1">
    <citation type="submission" date="2016-10" db="EMBL/GenBank/DDBJ databases">
        <authorList>
            <person name="Varghese N."/>
            <person name="Submissions S."/>
        </authorList>
    </citation>
    <scope>NUCLEOTIDE SEQUENCE [LARGE SCALE GENOMIC DNA]</scope>
    <source>
        <strain evidence="13">M83</strain>
    </source>
</reference>
<evidence type="ECO:0000256" key="1">
    <source>
        <dbReference type="ARBA" id="ARBA00001614"/>
    </source>
</evidence>
<comment type="pathway">
    <text evidence="2 8">Carbohydrate metabolism; hexose metabolism.</text>
</comment>
<evidence type="ECO:0000256" key="10">
    <source>
        <dbReference type="PIRSR" id="PIRSR005096-2"/>
    </source>
</evidence>
<dbReference type="InterPro" id="IPR047215">
    <property type="entry name" value="Galactose_mutarotase-like"/>
</dbReference>
<dbReference type="UniPathway" id="UPA00242"/>
<dbReference type="EC" id="5.1.3.3" evidence="4 8"/>
<evidence type="ECO:0000256" key="11">
    <source>
        <dbReference type="PIRSR" id="PIRSR005096-3"/>
    </source>
</evidence>
<feature type="binding site" evidence="11">
    <location>
        <begin position="76"/>
        <end position="77"/>
    </location>
    <ligand>
        <name>beta-D-galactose</name>
        <dbReference type="ChEBI" id="CHEBI:27667"/>
    </ligand>
</feature>
<feature type="binding site" evidence="10">
    <location>
        <position position="244"/>
    </location>
    <ligand>
        <name>beta-D-galactose</name>
        <dbReference type="ChEBI" id="CHEBI:27667"/>
    </ligand>
</feature>
<feature type="binding site" evidence="11">
    <location>
        <begin position="172"/>
        <end position="174"/>
    </location>
    <ligand>
        <name>beta-D-galactose</name>
        <dbReference type="ChEBI" id="CHEBI:27667"/>
    </ligand>
</feature>
<dbReference type="PANTHER" id="PTHR10091">
    <property type="entry name" value="ALDOSE-1-EPIMERASE"/>
    <property type="match status" value="1"/>
</dbReference>
<dbReference type="Gene3D" id="2.70.98.10">
    <property type="match status" value="1"/>
</dbReference>
<evidence type="ECO:0000256" key="4">
    <source>
        <dbReference type="ARBA" id="ARBA00013185"/>
    </source>
</evidence>
<evidence type="ECO:0000256" key="8">
    <source>
        <dbReference type="PIRNR" id="PIRNR005096"/>
    </source>
</evidence>
<dbReference type="NCBIfam" id="NF008277">
    <property type="entry name" value="PRK11055.1"/>
    <property type="match status" value="1"/>
</dbReference>
<sequence>MISNFGFMPDGKEVFLVEIKNEHFKAKLISYGAILNSFETVDNKGNLLDIVLGFDTLEDYILQDKCFGCIVGRCTNRISNASFKLNGETYHLYKNNAGNSSHGGKVGFGKKAWDIKEHTEDSVTFHITSPDMEENYPGELSLDVKYSLTSTGLKLEYLGHTSKDTIVNLTNHAYFNLNGHAAGTIEKHLLTINADNFVWANEKTIPDGRILPVANTPMDFREATEIGKNVNSDYDQIKWAKGLDRNWCINGNLHELNKACVLESKESGIKLTISTTQPGLQVYTGNYLSGSRPAKENVNYIDRAGVALECQGYPDAINHENFPSVVLRAGEEYREETVYEVEVK</sequence>
<dbReference type="GO" id="GO:0033499">
    <property type="term" value="P:galactose catabolic process via UDP-galactose, Leloir pathway"/>
    <property type="evidence" value="ECO:0007669"/>
    <property type="project" value="TreeGrafter"/>
</dbReference>
<dbReference type="OrthoDB" id="9779408at2"/>
<dbReference type="CDD" id="cd09019">
    <property type="entry name" value="galactose_mutarotase_like"/>
    <property type="match status" value="1"/>
</dbReference>
<dbReference type="GO" id="GO:0030246">
    <property type="term" value="F:carbohydrate binding"/>
    <property type="evidence" value="ECO:0007669"/>
    <property type="project" value="InterPro"/>
</dbReference>
<dbReference type="PROSITE" id="PS00545">
    <property type="entry name" value="ALDOSE_1_EPIMERASE"/>
    <property type="match status" value="1"/>
</dbReference>